<name>A0A453PIS8_AEGTS</name>
<dbReference type="InterPro" id="IPR003386">
    <property type="entry name" value="LACT/PDAT_acylTrfase"/>
</dbReference>
<dbReference type="Gramene" id="AET6Gv20748300.46">
    <property type="protein sequence ID" value="AET6Gv20748300.46"/>
    <property type="gene ID" value="AET6Gv20748300"/>
</dbReference>
<organism evidence="2 3">
    <name type="scientific">Aegilops tauschii subsp. strangulata</name>
    <name type="common">Goatgrass</name>
    <dbReference type="NCBI Taxonomy" id="200361"/>
    <lineage>
        <taxon>Eukaryota</taxon>
        <taxon>Viridiplantae</taxon>
        <taxon>Streptophyta</taxon>
        <taxon>Embryophyta</taxon>
        <taxon>Tracheophyta</taxon>
        <taxon>Spermatophyta</taxon>
        <taxon>Magnoliopsida</taxon>
        <taxon>Liliopsida</taxon>
        <taxon>Poales</taxon>
        <taxon>Poaceae</taxon>
        <taxon>BOP clade</taxon>
        <taxon>Pooideae</taxon>
        <taxon>Triticodae</taxon>
        <taxon>Triticeae</taxon>
        <taxon>Triticinae</taxon>
        <taxon>Aegilops</taxon>
    </lineage>
</organism>
<proteinExistence type="predicted"/>
<reference evidence="2" key="4">
    <citation type="submission" date="2019-03" db="UniProtKB">
        <authorList>
            <consortium name="EnsemblPlants"/>
        </authorList>
    </citation>
    <scope>IDENTIFICATION</scope>
</reference>
<evidence type="ECO:0000313" key="2">
    <source>
        <dbReference type="EnsemblPlants" id="AET6Gv20748300.35"/>
    </source>
</evidence>
<sequence>MSLNGPYCQGRSGHSFSGKPNNSSGDGTVSYNSLSWCKQWLGPKVNITRTPQAEHDGSDLQTRMNAEHHHGEDLFPNMTRAPHVKYITYYEDAESIPGWRTAVWELDKANHRNIVRMPVVMRELWLEMWHDMHPHSKSKFVTKAFRGPLRHEDCHWDYAKARCAFPEFCEYRYTFGDVHLGMSCRLKYSSTKLLRQYL</sequence>
<dbReference type="Pfam" id="PF02450">
    <property type="entry name" value="LCAT"/>
    <property type="match status" value="1"/>
</dbReference>
<dbReference type="Gramene" id="AET6Gv20748300.35">
    <property type="protein sequence ID" value="AET6Gv20748300.35"/>
    <property type="gene ID" value="AET6Gv20748300"/>
</dbReference>
<dbReference type="Proteomes" id="UP000015105">
    <property type="component" value="Chromosome 6D"/>
</dbReference>
<feature type="compositionally biased region" description="Polar residues" evidence="1">
    <location>
        <begin position="12"/>
        <end position="24"/>
    </location>
</feature>
<dbReference type="EnsemblPlants" id="AET6Gv20748300.35">
    <property type="protein sequence ID" value="AET6Gv20748300.35"/>
    <property type="gene ID" value="AET6Gv20748300"/>
</dbReference>
<evidence type="ECO:0000256" key="1">
    <source>
        <dbReference type="SAM" id="MobiDB-lite"/>
    </source>
</evidence>
<reference evidence="3" key="2">
    <citation type="journal article" date="2017" name="Nat. Plants">
        <title>The Aegilops tauschii genome reveals multiple impacts of transposons.</title>
        <authorList>
            <person name="Zhao G."/>
            <person name="Zou C."/>
            <person name="Li K."/>
            <person name="Wang K."/>
            <person name="Li T."/>
            <person name="Gao L."/>
            <person name="Zhang X."/>
            <person name="Wang H."/>
            <person name="Yang Z."/>
            <person name="Liu X."/>
            <person name="Jiang W."/>
            <person name="Mao L."/>
            <person name="Kong X."/>
            <person name="Jiao Y."/>
            <person name="Jia J."/>
        </authorList>
    </citation>
    <scope>NUCLEOTIDE SEQUENCE [LARGE SCALE GENOMIC DNA]</scope>
    <source>
        <strain evidence="3">cv. AL8/78</strain>
    </source>
</reference>
<dbReference type="GO" id="GO:0006629">
    <property type="term" value="P:lipid metabolic process"/>
    <property type="evidence" value="ECO:0007669"/>
    <property type="project" value="InterPro"/>
</dbReference>
<protein>
    <submittedName>
        <fullName evidence="2">Uncharacterized protein</fullName>
    </submittedName>
</protein>
<reference evidence="2" key="5">
    <citation type="journal article" date="2021" name="G3 (Bethesda)">
        <title>Aegilops tauschii genome assembly Aet v5.0 features greater sequence contiguity and improved annotation.</title>
        <authorList>
            <person name="Wang L."/>
            <person name="Zhu T."/>
            <person name="Rodriguez J.C."/>
            <person name="Deal K.R."/>
            <person name="Dubcovsky J."/>
            <person name="McGuire P.E."/>
            <person name="Lux T."/>
            <person name="Spannagl M."/>
            <person name="Mayer K.F.X."/>
            <person name="Baldrich P."/>
            <person name="Meyers B.C."/>
            <person name="Huo N."/>
            <person name="Gu Y.Q."/>
            <person name="Zhou H."/>
            <person name="Devos K.M."/>
            <person name="Bennetzen J.L."/>
            <person name="Unver T."/>
            <person name="Budak H."/>
            <person name="Gulick P.J."/>
            <person name="Galiba G."/>
            <person name="Kalapos B."/>
            <person name="Nelson D.R."/>
            <person name="Li P."/>
            <person name="You F.M."/>
            <person name="Luo M.C."/>
            <person name="Dvorak J."/>
        </authorList>
    </citation>
    <scope>NUCLEOTIDE SEQUENCE [LARGE SCALE GENOMIC DNA]</scope>
    <source>
        <strain evidence="2">cv. AL8/78</strain>
    </source>
</reference>
<evidence type="ECO:0000313" key="3">
    <source>
        <dbReference type="Proteomes" id="UP000015105"/>
    </source>
</evidence>
<keyword evidence="3" id="KW-1185">Reference proteome</keyword>
<feature type="region of interest" description="Disordered" evidence="1">
    <location>
        <begin position="1"/>
        <end position="24"/>
    </location>
</feature>
<dbReference type="GO" id="GO:0008374">
    <property type="term" value="F:O-acyltransferase activity"/>
    <property type="evidence" value="ECO:0007669"/>
    <property type="project" value="InterPro"/>
</dbReference>
<reference evidence="2" key="3">
    <citation type="journal article" date="2017" name="Nature">
        <title>Genome sequence of the progenitor of the wheat D genome Aegilops tauschii.</title>
        <authorList>
            <person name="Luo M.C."/>
            <person name="Gu Y.Q."/>
            <person name="Puiu D."/>
            <person name="Wang H."/>
            <person name="Twardziok S.O."/>
            <person name="Deal K.R."/>
            <person name="Huo N."/>
            <person name="Zhu T."/>
            <person name="Wang L."/>
            <person name="Wang Y."/>
            <person name="McGuire P.E."/>
            <person name="Liu S."/>
            <person name="Long H."/>
            <person name="Ramasamy R.K."/>
            <person name="Rodriguez J.C."/>
            <person name="Van S.L."/>
            <person name="Yuan L."/>
            <person name="Wang Z."/>
            <person name="Xia Z."/>
            <person name="Xiao L."/>
            <person name="Anderson O.D."/>
            <person name="Ouyang S."/>
            <person name="Liang Y."/>
            <person name="Zimin A.V."/>
            <person name="Pertea G."/>
            <person name="Qi P."/>
            <person name="Bennetzen J.L."/>
            <person name="Dai X."/>
            <person name="Dawson M.W."/>
            <person name="Muller H.G."/>
            <person name="Kugler K."/>
            <person name="Rivarola-Duarte L."/>
            <person name="Spannagl M."/>
            <person name="Mayer K.F.X."/>
            <person name="Lu F.H."/>
            <person name="Bevan M.W."/>
            <person name="Leroy P."/>
            <person name="Li P."/>
            <person name="You F.M."/>
            <person name="Sun Q."/>
            <person name="Liu Z."/>
            <person name="Lyons E."/>
            <person name="Wicker T."/>
            <person name="Salzberg S.L."/>
            <person name="Devos K.M."/>
            <person name="Dvorak J."/>
        </authorList>
    </citation>
    <scope>NUCLEOTIDE SEQUENCE [LARGE SCALE GENOMIC DNA]</scope>
    <source>
        <strain evidence="2">cv. AL8/78</strain>
    </source>
</reference>
<dbReference type="AlphaFoldDB" id="A0A453PIS8"/>
<reference evidence="3" key="1">
    <citation type="journal article" date="2014" name="Science">
        <title>Ancient hybridizations among the ancestral genomes of bread wheat.</title>
        <authorList>
            <consortium name="International Wheat Genome Sequencing Consortium,"/>
            <person name="Marcussen T."/>
            <person name="Sandve S.R."/>
            <person name="Heier L."/>
            <person name="Spannagl M."/>
            <person name="Pfeifer M."/>
            <person name="Jakobsen K.S."/>
            <person name="Wulff B.B."/>
            <person name="Steuernagel B."/>
            <person name="Mayer K.F."/>
            <person name="Olsen O.A."/>
        </authorList>
    </citation>
    <scope>NUCLEOTIDE SEQUENCE [LARGE SCALE GENOMIC DNA]</scope>
    <source>
        <strain evidence="3">cv. AL8/78</strain>
    </source>
</reference>
<accession>A0A453PIS8</accession>
<dbReference type="EnsemblPlants" id="AET6Gv20748300.46">
    <property type="protein sequence ID" value="AET6Gv20748300.46"/>
    <property type="gene ID" value="AET6Gv20748300"/>
</dbReference>